<dbReference type="InterPro" id="IPR019261">
    <property type="entry name" value="PARG_cat_microbial"/>
</dbReference>
<evidence type="ECO:0000313" key="3">
    <source>
        <dbReference type="Proteomes" id="UP000095229"/>
    </source>
</evidence>
<proteinExistence type="predicted"/>
<protein>
    <recommendedName>
        <fullName evidence="1">Microbial-type PARG catalytic domain-containing protein</fullName>
    </recommendedName>
</protein>
<dbReference type="Pfam" id="PF10021">
    <property type="entry name" value="PARG_cat_microb"/>
    <property type="match status" value="1"/>
</dbReference>
<reference evidence="2 3" key="1">
    <citation type="submission" date="2016-02" db="EMBL/GenBank/DDBJ databases">
        <title>Secondary metabolites in Legionella.</title>
        <authorList>
            <person name="Tobias N.J."/>
            <person name="Bode H.B."/>
        </authorList>
    </citation>
    <scope>NUCLEOTIDE SEQUENCE [LARGE SCALE GENOMIC DNA]</scope>
    <source>
        <strain evidence="2 3">DSM 19216</strain>
    </source>
</reference>
<dbReference type="Proteomes" id="UP000095229">
    <property type="component" value="Unassembled WGS sequence"/>
</dbReference>
<dbReference type="AlphaFoldDB" id="A0A1E5JS76"/>
<organism evidence="2 3">
    <name type="scientific">Legionella parisiensis</name>
    <dbReference type="NCBI Taxonomy" id="45071"/>
    <lineage>
        <taxon>Bacteria</taxon>
        <taxon>Pseudomonadati</taxon>
        <taxon>Pseudomonadota</taxon>
        <taxon>Gammaproteobacteria</taxon>
        <taxon>Legionellales</taxon>
        <taxon>Legionellaceae</taxon>
        <taxon>Legionella</taxon>
    </lineage>
</organism>
<dbReference type="RefSeq" id="WP_240489434.1">
    <property type="nucleotide sequence ID" value="NZ_LSOG01000049.1"/>
</dbReference>
<feature type="domain" description="Microbial-type PARG catalytic" evidence="1">
    <location>
        <begin position="2"/>
        <end position="69"/>
    </location>
</feature>
<gene>
    <name evidence="2" type="ORF">lpari_01540</name>
</gene>
<name>A0A1E5JS76_9GAMM</name>
<accession>A0A1E5JS76</accession>
<comment type="caution">
    <text evidence="2">The sequence shown here is derived from an EMBL/GenBank/DDBJ whole genome shotgun (WGS) entry which is preliminary data.</text>
</comment>
<dbReference type="Gene3D" id="3.40.220.10">
    <property type="entry name" value="Leucine Aminopeptidase, subunit E, domain 1"/>
    <property type="match status" value="1"/>
</dbReference>
<dbReference type="InterPro" id="IPR043472">
    <property type="entry name" value="Macro_dom-like"/>
</dbReference>
<evidence type="ECO:0000313" key="2">
    <source>
        <dbReference type="EMBL" id="OEH47372.1"/>
    </source>
</evidence>
<dbReference type="PATRIC" id="fig|45071.7.peg.1665"/>
<evidence type="ECO:0000259" key="1">
    <source>
        <dbReference type="Pfam" id="PF10021"/>
    </source>
</evidence>
<keyword evidence="3" id="KW-1185">Reference proteome</keyword>
<sequence length="90" mass="10407">MRVEVVPKDWGTATLEATEEHGEVYTVLNMANSLYPGGAVFEGGSAQEENMWHRTTCALSLMDKWIEFDKKTTYFYILRQEKNCLRQGRK</sequence>
<dbReference type="EMBL" id="LSOG01000049">
    <property type="protein sequence ID" value="OEH47372.1"/>
    <property type="molecule type" value="Genomic_DNA"/>
</dbReference>